<dbReference type="Proteomes" id="UP000295525">
    <property type="component" value="Unassembled WGS sequence"/>
</dbReference>
<dbReference type="PANTHER" id="PTHR30288">
    <property type="entry name" value="FLAGELLAR CAP/ASSEMBLY PROTEIN FLID"/>
    <property type="match status" value="1"/>
</dbReference>
<dbReference type="Pfam" id="PF07195">
    <property type="entry name" value="FliD_C"/>
    <property type="match status" value="1"/>
</dbReference>
<organism evidence="8 9">
    <name type="scientific">Paralcaligenes ureilyticus</name>
    <dbReference type="NCBI Taxonomy" id="627131"/>
    <lineage>
        <taxon>Bacteria</taxon>
        <taxon>Pseudomonadati</taxon>
        <taxon>Pseudomonadota</taxon>
        <taxon>Betaproteobacteria</taxon>
        <taxon>Burkholderiales</taxon>
        <taxon>Alcaligenaceae</taxon>
        <taxon>Paralcaligenes</taxon>
    </lineage>
</organism>
<dbReference type="GO" id="GO:0009424">
    <property type="term" value="C:bacterial-type flagellum hook"/>
    <property type="evidence" value="ECO:0007669"/>
    <property type="project" value="UniProtKB-UniRule"/>
</dbReference>
<dbReference type="Pfam" id="PF02465">
    <property type="entry name" value="FliD_N"/>
    <property type="match status" value="1"/>
</dbReference>
<evidence type="ECO:0000256" key="1">
    <source>
        <dbReference type="ARBA" id="ARBA00009764"/>
    </source>
</evidence>
<dbReference type="GO" id="GO:0007155">
    <property type="term" value="P:cell adhesion"/>
    <property type="evidence" value="ECO:0007669"/>
    <property type="project" value="InterPro"/>
</dbReference>
<accession>A0A4R3M2N2</accession>
<comment type="subcellular location">
    <subcellularLocation>
        <location evidence="5">Secreted</location>
    </subcellularLocation>
    <subcellularLocation>
        <location evidence="5">Bacterial flagellum</location>
    </subcellularLocation>
</comment>
<dbReference type="GO" id="GO:0071973">
    <property type="term" value="P:bacterial-type flagellum-dependent cell motility"/>
    <property type="evidence" value="ECO:0007669"/>
    <property type="project" value="TreeGrafter"/>
</dbReference>
<dbReference type="GO" id="GO:0005576">
    <property type="term" value="C:extracellular region"/>
    <property type="evidence" value="ECO:0007669"/>
    <property type="project" value="UniProtKB-SubCell"/>
</dbReference>
<keyword evidence="9" id="KW-1185">Reference proteome</keyword>
<name>A0A4R3M2N2_9BURK</name>
<dbReference type="InterPro" id="IPR040026">
    <property type="entry name" value="FliD"/>
</dbReference>
<dbReference type="InterPro" id="IPR003481">
    <property type="entry name" value="FliD_N"/>
</dbReference>
<keyword evidence="8" id="KW-0282">Flagellum</keyword>
<comment type="similarity">
    <text evidence="1 5">Belongs to the FliD family.</text>
</comment>
<dbReference type="PANTHER" id="PTHR30288:SF0">
    <property type="entry name" value="FLAGELLAR HOOK-ASSOCIATED PROTEIN 2"/>
    <property type="match status" value="1"/>
</dbReference>
<comment type="function">
    <text evidence="5">Required for morphogenesis and for the elongation of the flagellar filament by facilitating polymerization of the flagellin monomers at the tip of growing filament. Forms a capping structure, which prevents flagellin subunits (transported through the central channel of the flagellum) from leaking out without polymerization at the distal end.</text>
</comment>
<evidence type="ECO:0000256" key="4">
    <source>
        <dbReference type="ARBA" id="ARBA00023143"/>
    </source>
</evidence>
<evidence type="ECO:0000259" key="6">
    <source>
        <dbReference type="Pfam" id="PF02465"/>
    </source>
</evidence>
<keyword evidence="3" id="KW-0175">Coiled coil</keyword>
<comment type="subunit">
    <text evidence="2 5">Homopentamer.</text>
</comment>
<gene>
    <name evidence="8" type="ORF">EDC26_10721</name>
</gene>
<dbReference type="AlphaFoldDB" id="A0A4R3M2N2"/>
<evidence type="ECO:0000259" key="7">
    <source>
        <dbReference type="Pfam" id="PF07195"/>
    </source>
</evidence>
<feature type="domain" description="Flagellar hook-associated protein 2 N-terminal" evidence="6">
    <location>
        <begin position="10"/>
        <end position="106"/>
    </location>
</feature>
<proteinExistence type="inferred from homology"/>
<evidence type="ECO:0000256" key="2">
    <source>
        <dbReference type="ARBA" id="ARBA00011255"/>
    </source>
</evidence>
<comment type="caution">
    <text evidence="8">The sequence shown here is derived from an EMBL/GenBank/DDBJ whole genome shotgun (WGS) entry which is preliminary data.</text>
</comment>
<evidence type="ECO:0000256" key="3">
    <source>
        <dbReference type="ARBA" id="ARBA00023054"/>
    </source>
</evidence>
<dbReference type="EMBL" id="SMAJ01000007">
    <property type="protein sequence ID" value="TCT06966.1"/>
    <property type="molecule type" value="Genomic_DNA"/>
</dbReference>
<keyword evidence="8" id="KW-0969">Cilium</keyword>
<protein>
    <recommendedName>
        <fullName evidence="5">Flagellar hook-associated protein 2</fullName>
        <shortName evidence="5">HAP2</shortName>
    </recommendedName>
    <alternativeName>
        <fullName evidence="5">Flagellar cap protein</fullName>
    </alternativeName>
</protein>
<keyword evidence="8" id="KW-0966">Cell projection</keyword>
<dbReference type="OrthoDB" id="5980200at2"/>
<evidence type="ECO:0000313" key="9">
    <source>
        <dbReference type="Proteomes" id="UP000295525"/>
    </source>
</evidence>
<reference evidence="8 9" key="1">
    <citation type="submission" date="2019-03" db="EMBL/GenBank/DDBJ databases">
        <title>Genomic Encyclopedia of Type Strains, Phase IV (KMG-IV): sequencing the most valuable type-strain genomes for metagenomic binning, comparative biology and taxonomic classification.</title>
        <authorList>
            <person name="Goeker M."/>
        </authorList>
    </citation>
    <scope>NUCLEOTIDE SEQUENCE [LARGE SCALE GENOMIC DNA]</scope>
    <source>
        <strain evidence="8 9">DSM 24591</strain>
    </source>
</reference>
<keyword evidence="4 5" id="KW-0975">Bacterial flagellum</keyword>
<dbReference type="GO" id="GO:0009421">
    <property type="term" value="C:bacterial-type flagellum filament cap"/>
    <property type="evidence" value="ECO:0007669"/>
    <property type="project" value="InterPro"/>
</dbReference>
<dbReference type="RefSeq" id="WP_132582378.1">
    <property type="nucleotide sequence ID" value="NZ_SMAJ01000007.1"/>
</dbReference>
<sequence>MGISSPGIGSGLDVNGIITKLMAVESQPLTALQNQTSSYQAKLSAYGSLSSALSTFQGTLTGLADLSKFQSYTATPSDTTVLTASAASNATVGNYALNITALAQAQSLTAAGQTSTSAAIGSGTSTTLTFAFGTTSGATFTQDATQADGTVTIDSSNNSLLGIRDAINAANIGVTATIVNDGSATPYRLQLTSATGANKSMTITAAGGGDATVSGLLSYNPASVQTMTQSAAAQDAALTVNGLAVLSPSNTVTTAIPGVTLNLAKIGSTSLTIGNDTASIQKSVQSFVDAYNSINSTIGKLTSYDPTTKQAGLLLGDFATQSIQTKLANILTTPLTGLGNTSITTLSQLGVSFQKDGSLSLDTGKLSTAIANNLSDIAGMFASIGRSTDSLVQYTSSTTATQPGNYAINVTQLAAQGNQAGNINLNAGITIGAANNALNLTLDGTSSSVTLTSGTYTAAQLAALVQSAINGNTAFSGAGSKVSVAIDSTSGFMTITSNRYGSASNVAVTNSSAGAALIGATTSTAGQDVAGTINGVAAGGSGQYLTGAIGSTTEGLKLLISGGAVGSRGTINFSSGYANNLNNYITAALNGGTISAQTAGITQSLADLAKQTTDMNARLATIQAGYQAQFTALDVLMGQLQTTSTYLTQQLAAISANTPK</sequence>
<feature type="domain" description="Flagellar hook-associated protein 2 C-terminal" evidence="7">
    <location>
        <begin position="233"/>
        <end position="641"/>
    </location>
</feature>
<evidence type="ECO:0000256" key="5">
    <source>
        <dbReference type="RuleBase" id="RU362066"/>
    </source>
</evidence>
<evidence type="ECO:0000313" key="8">
    <source>
        <dbReference type="EMBL" id="TCT06966.1"/>
    </source>
</evidence>
<dbReference type="InterPro" id="IPR010809">
    <property type="entry name" value="FliD_C"/>
</dbReference>
<keyword evidence="5" id="KW-0964">Secreted</keyword>